<reference evidence="2" key="1">
    <citation type="submission" date="2019-10" db="EMBL/GenBank/DDBJ databases">
        <authorList>
            <person name="Zhang R."/>
            <person name="Pan Y."/>
            <person name="Wang J."/>
            <person name="Ma R."/>
            <person name="Yu S."/>
        </authorList>
    </citation>
    <scope>NUCLEOTIDE SEQUENCE</scope>
    <source>
        <strain evidence="2">LA-IB0</strain>
        <tissue evidence="2">Leaf</tissue>
    </source>
</reference>
<dbReference type="CDD" id="cd22157">
    <property type="entry name" value="F-box_AtFBW1-like"/>
    <property type="match status" value="1"/>
</dbReference>
<accession>A0AAV6WKQ6</accession>
<comment type="caution">
    <text evidence="2">The sequence shown here is derived from an EMBL/GenBank/DDBJ whole genome shotgun (WGS) entry which is preliminary data.</text>
</comment>
<dbReference type="InterPro" id="IPR050796">
    <property type="entry name" value="SCF_F-box_component"/>
</dbReference>
<proteinExistence type="predicted"/>
<dbReference type="Proteomes" id="UP000826271">
    <property type="component" value="Unassembled WGS sequence"/>
</dbReference>
<dbReference type="PROSITE" id="PS50181">
    <property type="entry name" value="FBOX"/>
    <property type="match status" value="1"/>
</dbReference>
<keyword evidence="3" id="KW-1185">Reference proteome</keyword>
<evidence type="ECO:0000259" key="1">
    <source>
        <dbReference type="PROSITE" id="PS50181"/>
    </source>
</evidence>
<feature type="domain" description="F-box" evidence="1">
    <location>
        <begin position="35"/>
        <end position="80"/>
    </location>
</feature>
<dbReference type="InterPro" id="IPR001810">
    <property type="entry name" value="F-box_dom"/>
</dbReference>
<dbReference type="PANTHER" id="PTHR31672:SF13">
    <property type="entry name" value="F-BOX PROTEIN CPR30-LIKE"/>
    <property type="match status" value="1"/>
</dbReference>
<dbReference type="AlphaFoldDB" id="A0AAV6WKQ6"/>
<gene>
    <name evidence="2" type="ORF">BUALT_Bualt15G0099300</name>
</gene>
<dbReference type="PANTHER" id="PTHR31672">
    <property type="entry name" value="BNACNNG10540D PROTEIN"/>
    <property type="match status" value="1"/>
</dbReference>
<organism evidence="2 3">
    <name type="scientific">Buddleja alternifolia</name>
    <dbReference type="NCBI Taxonomy" id="168488"/>
    <lineage>
        <taxon>Eukaryota</taxon>
        <taxon>Viridiplantae</taxon>
        <taxon>Streptophyta</taxon>
        <taxon>Embryophyta</taxon>
        <taxon>Tracheophyta</taxon>
        <taxon>Spermatophyta</taxon>
        <taxon>Magnoliopsida</taxon>
        <taxon>eudicotyledons</taxon>
        <taxon>Gunneridae</taxon>
        <taxon>Pentapetalae</taxon>
        <taxon>asterids</taxon>
        <taxon>lamiids</taxon>
        <taxon>Lamiales</taxon>
        <taxon>Scrophulariaceae</taxon>
        <taxon>Buddlejeae</taxon>
        <taxon>Buddleja</taxon>
    </lineage>
</organism>
<evidence type="ECO:0000313" key="2">
    <source>
        <dbReference type="EMBL" id="KAG8368947.1"/>
    </source>
</evidence>
<name>A0AAV6WKQ6_9LAMI</name>
<dbReference type="EMBL" id="WHWC01000015">
    <property type="protein sequence ID" value="KAG8368947.1"/>
    <property type="molecule type" value="Genomic_DNA"/>
</dbReference>
<sequence length="275" mass="32105">MMKCTSLVASRTRVLQCYTRIHNLLRHIICGNNVVDFFAHVPDDVIVDILSRLPAYIVVQCREVCKKWRILTSSSHFIELHGRNAKPLTLMHFGYYTYPRTGIYPGQRLVIIDEKREKECKMRDLKELKYVRYVTSCNALVLLTSTLVTFKYYVLLNPLLSKGRVATIDGGTKRGHPCGFFFHPLAKEYRILFSYRGEGRYEYHLYLFGTKTWRRTMNPYFHCEPICYKVINRGGFNGGGLHWYINEIMVFDIISEELSMKPLPIEDGYRMPCGS</sequence>
<dbReference type="InterPro" id="IPR036047">
    <property type="entry name" value="F-box-like_dom_sf"/>
</dbReference>
<protein>
    <recommendedName>
        <fullName evidence="1">F-box domain-containing protein</fullName>
    </recommendedName>
</protein>
<dbReference type="Pfam" id="PF12937">
    <property type="entry name" value="F-box-like"/>
    <property type="match status" value="1"/>
</dbReference>
<evidence type="ECO:0000313" key="3">
    <source>
        <dbReference type="Proteomes" id="UP000826271"/>
    </source>
</evidence>
<dbReference type="SUPFAM" id="SSF81383">
    <property type="entry name" value="F-box domain"/>
    <property type="match status" value="1"/>
</dbReference>
<dbReference type="Gene3D" id="1.20.1280.50">
    <property type="match status" value="1"/>
</dbReference>
<dbReference type="SMART" id="SM00256">
    <property type="entry name" value="FBOX"/>
    <property type="match status" value="1"/>
</dbReference>